<sequence>MAVETFGAIRRTSELVEISHLIFRIFQLSHSAPTPEEEKKDAGVAPAAAAAAEPASQPVAVAKAETPEAAASPVDPAPHAEEKKA</sequence>
<accession>A0A8S4RZZ0</accession>
<evidence type="ECO:0000313" key="3">
    <source>
        <dbReference type="Proteomes" id="UP000838756"/>
    </source>
</evidence>
<organism evidence="2 3">
    <name type="scientific">Pararge aegeria aegeria</name>
    <dbReference type="NCBI Taxonomy" id="348720"/>
    <lineage>
        <taxon>Eukaryota</taxon>
        <taxon>Metazoa</taxon>
        <taxon>Ecdysozoa</taxon>
        <taxon>Arthropoda</taxon>
        <taxon>Hexapoda</taxon>
        <taxon>Insecta</taxon>
        <taxon>Pterygota</taxon>
        <taxon>Neoptera</taxon>
        <taxon>Endopterygota</taxon>
        <taxon>Lepidoptera</taxon>
        <taxon>Glossata</taxon>
        <taxon>Ditrysia</taxon>
        <taxon>Papilionoidea</taxon>
        <taxon>Nymphalidae</taxon>
        <taxon>Satyrinae</taxon>
        <taxon>Satyrini</taxon>
        <taxon>Parargina</taxon>
        <taxon>Pararge</taxon>
    </lineage>
</organism>
<dbReference type="EMBL" id="CAKXAJ010025707">
    <property type="protein sequence ID" value="CAH2242893.1"/>
    <property type="molecule type" value="Genomic_DNA"/>
</dbReference>
<evidence type="ECO:0000313" key="2">
    <source>
        <dbReference type="EMBL" id="CAH2242893.1"/>
    </source>
</evidence>
<feature type="region of interest" description="Disordered" evidence="1">
    <location>
        <begin position="30"/>
        <end position="85"/>
    </location>
</feature>
<proteinExistence type="predicted"/>
<keyword evidence="3" id="KW-1185">Reference proteome</keyword>
<gene>
    <name evidence="2" type="primary">jg14463</name>
    <name evidence="2" type="ORF">PAEG_LOCUS19111</name>
</gene>
<dbReference type="Proteomes" id="UP000838756">
    <property type="component" value="Unassembled WGS sequence"/>
</dbReference>
<feature type="compositionally biased region" description="Low complexity" evidence="1">
    <location>
        <begin position="43"/>
        <end position="71"/>
    </location>
</feature>
<protein>
    <submittedName>
        <fullName evidence="2">Jg14463 protein</fullName>
    </submittedName>
</protein>
<reference evidence="2" key="1">
    <citation type="submission" date="2022-03" db="EMBL/GenBank/DDBJ databases">
        <authorList>
            <person name="Lindestad O."/>
        </authorList>
    </citation>
    <scope>NUCLEOTIDE SEQUENCE</scope>
</reference>
<name>A0A8S4RZZ0_9NEOP</name>
<evidence type="ECO:0000256" key="1">
    <source>
        <dbReference type="SAM" id="MobiDB-lite"/>
    </source>
</evidence>
<comment type="caution">
    <text evidence="2">The sequence shown here is derived from an EMBL/GenBank/DDBJ whole genome shotgun (WGS) entry which is preliminary data.</text>
</comment>
<dbReference type="AlphaFoldDB" id="A0A8S4RZZ0"/>